<comment type="similarity">
    <text evidence="8">Belongs to the TRAP transporter small permease family.</text>
</comment>
<dbReference type="AlphaFoldDB" id="A0A923LWB6"/>
<keyword evidence="3" id="KW-1003">Cell membrane</keyword>
<dbReference type="PANTHER" id="PTHR35011:SF2">
    <property type="entry name" value="2,3-DIKETO-L-GULONATE TRAP TRANSPORTER SMALL PERMEASE PROTEIN YIAM"/>
    <property type="match status" value="1"/>
</dbReference>
<accession>A0A923LWB6</accession>
<dbReference type="GO" id="GO:0005886">
    <property type="term" value="C:plasma membrane"/>
    <property type="evidence" value="ECO:0007669"/>
    <property type="project" value="UniProtKB-SubCell"/>
</dbReference>
<dbReference type="GO" id="GO:0022857">
    <property type="term" value="F:transmembrane transporter activity"/>
    <property type="evidence" value="ECO:0007669"/>
    <property type="project" value="TreeGrafter"/>
</dbReference>
<dbReference type="Pfam" id="PF04290">
    <property type="entry name" value="DctQ"/>
    <property type="match status" value="1"/>
</dbReference>
<evidence type="ECO:0000256" key="9">
    <source>
        <dbReference type="SAM" id="Phobius"/>
    </source>
</evidence>
<evidence type="ECO:0000256" key="8">
    <source>
        <dbReference type="ARBA" id="ARBA00038436"/>
    </source>
</evidence>
<feature type="transmembrane region" description="Helical" evidence="9">
    <location>
        <begin position="130"/>
        <end position="148"/>
    </location>
</feature>
<evidence type="ECO:0000313" key="12">
    <source>
        <dbReference type="Proteomes" id="UP000606499"/>
    </source>
</evidence>
<evidence type="ECO:0000256" key="2">
    <source>
        <dbReference type="ARBA" id="ARBA00022448"/>
    </source>
</evidence>
<name>A0A923LWB6_9FIRM</name>
<dbReference type="InterPro" id="IPR055348">
    <property type="entry name" value="DctQ"/>
</dbReference>
<keyword evidence="12" id="KW-1185">Reference proteome</keyword>
<reference evidence="11" key="1">
    <citation type="submission" date="2020-08" db="EMBL/GenBank/DDBJ databases">
        <title>Genome public.</title>
        <authorList>
            <person name="Liu C."/>
            <person name="Sun Q."/>
        </authorList>
    </citation>
    <scope>NUCLEOTIDE SEQUENCE</scope>
    <source>
        <strain evidence="11">NSJ-28</strain>
    </source>
</reference>
<keyword evidence="6 9" id="KW-1133">Transmembrane helix</keyword>
<keyword evidence="4" id="KW-0997">Cell inner membrane</keyword>
<evidence type="ECO:0000256" key="1">
    <source>
        <dbReference type="ARBA" id="ARBA00004429"/>
    </source>
</evidence>
<feature type="transmembrane region" description="Helical" evidence="9">
    <location>
        <begin position="53"/>
        <end position="69"/>
    </location>
</feature>
<evidence type="ECO:0000256" key="5">
    <source>
        <dbReference type="ARBA" id="ARBA00022692"/>
    </source>
</evidence>
<keyword evidence="5 9" id="KW-0812">Transmembrane</keyword>
<gene>
    <name evidence="11" type="ORF">H8S45_07515</name>
</gene>
<comment type="subcellular location">
    <subcellularLocation>
        <location evidence="1">Cell inner membrane</location>
        <topology evidence="1">Multi-pass membrane protein</topology>
    </subcellularLocation>
</comment>
<keyword evidence="2" id="KW-0813">Transport</keyword>
<organism evidence="11 12">
    <name type="scientific">Agathobaculum faecis</name>
    <dbReference type="NCBI Taxonomy" id="2763013"/>
    <lineage>
        <taxon>Bacteria</taxon>
        <taxon>Bacillati</taxon>
        <taxon>Bacillota</taxon>
        <taxon>Clostridia</taxon>
        <taxon>Eubacteriales</taxon>
        <taxon>Butyricicoccaceae</taxon>
        <taxon>Agathobaculum</taxon>
    </lineage>
</organism>
<sequence length="164" mass="18440">MKKLFNSIDTIIRWLENIVCGATLTAIVCIATATVIARYIFQTGFLWADEVNQALLVAMGMFGSARAVRTNGHTEFTMLVNKPKSKAVRIALRSVFLAITIVFLVLLLIWTAQYTAAGTMLSTTLRIPRMYYYVSIPIGFALMIYEYLRTIKSRTVDDPATEQE</sequence>
<evidence type="ECO:0000256" key="4">
    <source>
        <dbReference type="ARBA" id="ARBA00022519"/>
    </source>
</evidence>
<dbReference type="EMBL" id="JACOPL010000006">
    <property type="protein sequence ID" value="MBC5725305.1"/>
    <property type="molecule type" value="Genomic_DNA"/>
</dbReference>
<evidence type="ECO:0000313" key="11">
    <source>
        <dbReference type="EMBL" id="MBC5725305.1"/>
    </source>
</evidence>
<evidence type="ECO:0000256" key="6">
    <source>
        <dbReference type="ARBA" id="ARBA00022989"/>
    </source>
</evidence>
<protein>
    <submittedName>
        <fullName evidence="11">TRAP transporter small permease</fullName>
    </submittedName>
</protein>
<feature type="domain" description="Tripartite ATP-independent periplasmic transporters DctQ component" evidence="10">
    <location>
        <begin position="27"/>
        <end position="152"/>
    </location>
</feature>
<evidence type="ECO:0000256" key="7">
    <source>
        <dbReference type="ARBA" id="ARBA00023136"/>
    </source>
</evidence>
<dbReference type="InterPro" id="IPR007387">
    <property type="entry name" value="TRAP_DctQ"/>
</dbReference>
<proteinExistence type="inferred from homology"/>
<feature type="transmembrane region" description="Helical" evidence="9">
    <location>
        <begin position="21"/>
        <end position="41"/>
    </location>
</feature>
<dbReference type="Proteomes" id="UP000606499">
    <property type="component" value="Unassembled WGS sequence"/>
</dbReference>
<dbReference type="GO" id="GO:0015740">
    <property type="term" value="P:C4-dicarboxylate transport"/>
    <property type="evidence" value="ECO:0007669"/>
    <property type="project" value="TreeGrafter"/>
</dbReference>
<evidence type="ECO:0000259" key="10">
    <source>
        <dbReference type="Pfam" id="PF04290"/>
    </source>
</evidence>
<evidence type="ECO:0000256" key="3">
    <source>
        <dbReference type="ARBA" id="ARBA00022475"/>
    </source>
</evidence>
<keyword evidence="7 9" id="KW-0472">Membrane</keyword>
<feature type="transmembrane region" description="Helical" evidence="9">
    <location>
        <begin position="90"/>
        <end position="110"/>
    </location>
</feature>
<dbReference type="RefSeq" id="WP_107631763.1">
    <property type="nucleotide sequence ID" value="NZ_JACOPL010000006.1"/>
</dbReference>
<comment type="caution">
    <text evidence="11">The sequence shown here is derived from an EMBL/GenBank/DDBJ whole genome shotgun (WGS) entry which is preliminary data.</text>
</comment>
<dbReference type="PANTHER" id="PTHR35011">
    <property type="entry name" value="2,3-DIKETO-L-GULONATE TRAP TRANSPORTER SMALL PERMEASE PROTEIN YIAM"/>
    <property type="match status" value="1"/>
</dbReference>